<sequence>MSDKTPMQARTQTEIEALPSEGFHQDGKWFLGLGKPDVTLSYDQCSVTVQMPWEVWDRMVRWYVTGDPYGKLEVDDDKNV</sequence>
<evidence type="ECO:0000313" key="1">
    <source>
        <dbReference type="EMBL" id="KKN01232.1"/>
    </source>
</evidence>
<name>A0A0F9MP82_9ZZZZ</name>
<dbReference type="AlphaFoldDB" id="A0A0F9MP82"/>
<comment type="caution">
    <text evidence="1">The sequence shown here is derived from an EMBL/GenBank/DDBJ whole genome shotgun (WGS) entry which is preliminary data.</text>
</comment>
<dbReference type="EMBL" id="LAZR01005285">
    <property type="protein sequence ID" value="KKN01232.1"/>
    <property type="molecule type" value="Genomic_DNA"/>
</dbReference>
<accession>A0A0F9MP82</accession>
<gene>
    <name evidence="1" type="ORF">LCGC14_1129960</name>
</gene>
<proteinExistence type="predicted"/>
<reference evidence="1" key="1">
    <citation type="journal article" date="2015" name="Nature">
        <title>Complex archaea that bridge the gap between prokaryotes and eukaryotes.</title>
        <authorList>
            <person name="Spang A."/>
            <person name="Saw J.H."/>
            <person name="Jorgensen S.L."/>
            <person name="Zaremba-Niedzwiedzka K."/>
            <person name="Martijn J."/>
            <person name="Lind A.E."/>
            <person name="van Eijk R."/>
            <person name="Schleper C."/>
            <person name="Guy L."/>
            <person name="Ettema T.J."/>
        </authorList>
    </citation>
    <scope>NUCLEOTIDE SEQUENCE</scope>
</reference>
<protein>
    <submittedName>
        <fullName evidence="1">Uncharacterized protein</fullName>
    </submittedName>
</protein>
<organism evidence="1">
    <name type="scientific">marine sediment metagenome</name>
    <dbReference type="NCBI Taxonomy" id="412755"/>
    <lineage>
        <taxon>unclassified sequences</taxon>
        <taxon>metagenomes</taxon>
        <taxon>ecological metagenomes</taxon>
    </lineage>
</organism>